<gene>
    <name evidence="5" type="ORF">GCM10023322_45910</name>
</gene>
<protein>
    <recommendedName>
        <fullName evidence="4">Bacterial bifunctional deaminase-reductase C-terminal domain-containing protein</fullName>
    </recommendedName>
</protein>
<evidence type="ECO:0000313" key="6">
    <source>
        <dbReference type="Proteomes" id="UP001501570"/>
    </source>
</evidence>
<dbReference type="PANTHER" id="PTHR38011:SF7">
    <property type="entry name" value="2,5-DIAMINO-6-RIBOSYLAMINO-4(3H)-PYRIMIDINONE 5'-PHOSPHATE REDUCTASE"/>
    <property type="match status" value="1"/>
</dbReference>
<evidence type="ECO:0000256" key="1">
    <source>
        <dbReference type="ARBA" id="ARBA00005104"/>
    </source>
</evidence>
<feature type="domain" description="Bacterial bifunctional deaminase-reductase C-terminal" evidence="4">
    <location>
        <begin position="5"/>
        <end position="217"/>
    </location>
</feature>
<proteinExistence type="predicted"/>
<dbReference type="SUPFAM" id="SSF53597">
    <property type="entry name" value="Dihydrofolate reductase-like"/>
    <property type="match status" value="1"/>
</dbReference>
<accession>A0ABP9S3C9</accession>
<evidence type="ECO:0000259" key="4">
    <source>
        <dbReference type="Pfam" id="PF01872"/>
    </source>
</evidence>
<evidence type="ECO:0000256" key="3">
    <source>
        <dbReference type="ARBA" id="ARBA00023002"/>
    </source>
</evidence>
<dbReference type="Proteomes" id="UP001501570">
    <property type="component" value="Unassembled WGS sequence"/>
</dbReference>
<dbReference type="InterPro" id="IPR002734">
    <property type="entry name" value="RibDG_C"/>
</dbReference>
<dbReference type="Gene3D" id="3.40.430.10">
    <property type="entry name" value="Dihydrofolate Reductase, subunit A"/>
    <property type="match status" value="1"/>
</dbReference>
<keyword evidence="6" id="KW-1185">Reference proteome</keyword>
<keyword evidence="3" id="KW-0560">Oxidoreductase</keyword>
<comment type="caution">
    <text evidence="5">The sequence shown here is derived from an EMBL/GenBank/DDBJ whole genome shotgun (WGS) entry which is preliminary data.</text>
</comment>
<sequence length="230" mass="25209">MVERPYTLLSCGMSLDGYLDGASDERLLLSNDADFDRVDGVRAEHDAILVGAGTVRQDNPRLLVRSQARRDERVARGLRPSPLKVTITGRADLDPDCAFFATGDGEKLVYCASAAVGDARRRLGAVATVIDSGQPVDLRRVVRDLYDRGVKRLMVEGGGMVHTQFLVADLADELHLVVAPLFVGDSRACRFVGDGRFPWNPDRRARLVEVRQIGDVALLRYALSARFGTV</sequence>
<evidence type="ECO:0000256" key="2">
    <source>
        <dbReference type="ARBA" id="ARBA00022857"/>
    </source>
</evidence>
<comment type="pathway">
    <text evidence="1">Cofactor biosynthesis; riboflavin biosynthesis.</text>
</comment>
<dbReference type="InterPro" id="IPR024072">
    <property type="entry name" value="DHFR-like_dom_sf"/>
</dbReference>
<dbReference type="PANTHER" id="PTHR38011">
    <property type="entry name" value="DIHYDROFOLATE REDUCTASE FAMILY PROTEIN (AFU_ORTHOLOGUE AFUA_8G06820)"/>
    <property type="match status" value="1"/>
</dbReference>
<dbReference type="RefSeq" id="WP_345632697.1">
    <property type="nucleotide sequence ID" value="NZ_BAABJQ010000014.1"/>
</dbReference>
<organism evidence="5 6">
    <name type="scientific">Rugosimonospora acidiphila</name>
    <dbReference type="NCBI Taxonomy" id="556531"/>
    <lineage>
        <taxon>Bacteria</taxon>
        <taxon>Bacillati</taxon>
        <taxon>Actinomycetota</taxon>
        <taxon>Actinomycetes</taxon>
        <taxon>Micromonosporales</taxon>
        <taxon>Micromonosporaceae</taxon>
        <taxon>Rugosimonospora</taxon>
    </lineage>
</organism>
<evidence type="ECO:0000313" key="5">
    <source>
        <dbReference type="EMBL" id="GAA5190541.1"/>
    </source>
</evidence>
<dbReference type="EMBL" id="BAABJQ010000014">
    <property type="protein sequence ID" value="GAA5190541.1"/>
    <property type="molecule type" value="Genomic_DNA"/>
</dbReference>
<dbReference type="InterPro" id="IPR050765">
    <property type="entry name" value="Riboflavin_Biosynth_HTPR"/>
</dbReference>
<name>A0ABP9S3C9_9ACTN</name>
<reference evidence="6" key="1">
    <citation type="journal article" date="2019" name="Int. J. Syst. Evol. Microbiol.">
        <title>The Global Catalogue of Microorganisms (GCM) 10K type strain sequencing project: providing services to taxonomists for standard genome sequencing and annotation.</title>
        <authorList>
            <consortium name="The Broad Institute Genomics Platform"/>
            <consortium name="The Broad Institute Genome Sequencing Center for Infectious Disease"/>
            <person name="Wu L."/>
            <person name="Ma J."/>
        </authorList>
    </citation>
    <scope>NUCLEOTIDE SEQUENCE [LARGE SCALE GENOMIC DNA]</scope>
    <source>
        <strain evidence="6">JCM 18304</strain>
    </source>
</reference>
<dbReference type="Pfam" id="PF01872">
    <property type="entry name" value="RibD_C"/>
    <property type="match status" value="1"/>
</dbReference>
<keyword evidence="2" id="KW-0521">NADP</keyword>